<evidence type="ECO:0000256" key="1">
    <source>
        <dbReference type="SAM" id="SignalP"/>
    </source>
</evidence>
<dbReference type="InterPro" id="IPR013783">
    <property type="entry name" value="Ig-like_fold"/>
</dbReference>
<evidence type="ECO:0000313" key="3">
    <source>
        <dbReference type="EMBL" id="TYK32589.1"/>
    </source>
</evidence>
<organism evidence="3 4">
    <name type="scientific">Bacteroides pyogenes</name>
    <dbReference type="NCBI Taxonomy" id="310300"/>
    <lineage>
        <taxon>Bacteria</taxon>
        <taxon>Pseudomonadati</taxon>
        <taxon>Bacteroidota</taxon>
        <taxon>Bacteroidia</taxon>
        <taxon>Bacteroidales</taxon>
        <taxon>Bacteroidaceae</taxon>
        <taxon>Bacteroides</taxon>
    </lineage>
</organism>
<evidence type="ECO:0000259" key="2">
    <source>
        <dbReference type="Pfam" id="PF16377"/>
    </source>
</evidence>
<feature type="signal peptide" evidence="1">
    <location>
        <begin position="1"/>
        <end position="20"/>
    </location>
</feature>
<dbReference type="InterPro" id="IPR024361">
    <property type="entry name" value="BACON"/>
</dbReference>
<dbReference type="CDD" id="cd14948">
    <property type="entry name" value="BACON"/>
    <property type="match status" value="1"/>
</dbReference>
<dbReference type="Proteomes" id="UP000324383">
    <property type="component" value="Unassembled WGS sequence"/>
</dbReference>
<dbReference type="AlphaFoldDB" id="A0A5D3FBY2"/>
<feature type="chain" id="PRO_5030116428" description="DUF4987 domain-containing protein" evidence="1">
    <location>
        <begin position="21"/>
        <end position="352"/>
    </location>
</feature>
<reference evidence="3 4" key="1">
    <citation type="submission" date="2019-07" db="EMBL/GenBank/DDBJ databases">
        <title>Draft Genome Sequences of Bacteroides pyogenes Strains Isolated from the Uterus Holstein Dairy Cows with Metritis.</title>
        <authorList>
            <person name="Cunha F."/>
            <person name="Galvao K.N."/>
            <person name="Jeon S.J."/>
            <person name="Jeong K.C."/>
        </authorList>
    </citation>
    <scope>NUCLEOTIDE SEQUENCE [LARGE SCALE GENOMIC DNA]</scope>
    <source>
        <strain evidence="3 4">KG-31</strain>
    </source>
</reference>
<dbReference type="EMBL" id="VKLW01000027">
    <property type="protein sequence ID" value="TYK32589.1"/>
    <property type="molecule type" value="Genomic_DNA"/>
</dbReference>
<keyword evidence="4" id="KW-1185">Reference proteome</keyword>
<name>A0A5D3FBY2_9BACE</name>
<comment type="caution">
    <text evidence="3">The sequence shown here is derived from an EMBL/GenBank/DDBJ whole genome shotgun (WGS) entry which is preliminary data.</text>
</comment>
<evidence type="ECO:0000313" key="4">
    <source>
        <dbReference type="Proteomes" id="UP000324383"/>
    </source>
</evidence>
<dbReference type="PROSITE" id="PS51257">
    <property type="entry name" value="PROKAR_LIPOPROTEIN"/>
    <property type="match status" value="1"/>
</dbReference>
<dbReference type="RefSeq" id="WP_148730715.1">
    <property type="nucleotide sequence ID" value="NZ_DAIMPP010000011.1"/>
</dbReference>
<keyword evidence="1" id="KW-0732">Signal</keyword>
<dbReference type="Pfam" id="PF16377">
    <property type="entry name" value="DUF4987"/>
    <property type="match status" value="1"/>
</dbReference>
<sequence>MNKKLSLFYVLLAQALLFCACSSDSDFEEKQPSFHVVKTTADMSHTGGKGTIELDTEGVKATSNESWLKTVVNGKAIELTFEPNDSYNSRTATVTLKHADDEQTVSFIQMGIISEVDVYDHTFPYTGGEKSFLWKTDQPFEIQGMQEWISYEVKGDSIVFNIEGISELDSGRKCEMHITSGKYYSKTVTFTQDEAPLSYQMLLGNYTLEYKKWKGIAVETIDVSFVEKEKDKSITMKGLDFDITVLYKADLPGIAIKSQPVSNDIWLAAWQGGYNGGGLWPNSKFGLVSQWNKDKRNIELTMIPDGVTDSSWTDSEGNLVIVHAFILWTNSGEYKAEKTSRLVDLKFIKKAE</sequence>
<protein>
    <recommendedName>
        <fullName evidence="2">DUF4987 domain-containing protein</fullName>
    </recommendedName>
</protein>
<dbReference type="Gene3D" id="2.60.40.10">
    <property type="entry name" value="Immunoglobulins"/>
    <property type="match status" value="1"/>
</dbReference>
<dbReference type="InterPro" id="IPR032271">
    <property type="entry name" value="DUF4987"/>
</dbReference>
<accession>A0A5D3FBY2</accession>
<feature type="domain" description="DUF4987" evidence="2">
    <location>
        <begin position="198"/>
        <end position="315"/>
    </location>
</feature>
<proteinExistence type="predicted"/>
<gene>
    <name evidence="3" type="ORF">FNJ60_11345</name>
</gene>